<name>A0A6J4PI87_9ACTN</name>
<dbReference type="EMBL" id="CADCVA010000145">
    <property type="protein sequence ID" value="CAA9415371.1"/>
    <property type="molecule type" value="Genomic_DNA"/>
</dbReference>
<accession>A0A6J4PI87</accession>
<reference evidence="2" key="1">
    <citation type="submission" date="2020-02" db="EMBL/GenBank/DDBJ databases">
        <authorList>
            <person name="Meier V. D."/>
        </authorList>
    </citation>
    <scope>NUCLEOTIDE SEQUENCE</scope>
    <source>
        <strain evidence="2">AVDCRST_MAG82</strain>
    </source>
</reference>
<gene>
    <name evidence="2" type="ORF">AVDCRST_MAG82-1064</name>
</gene>
<organism evidence="2">
    <name type="scientific">uncultured Rubrobacteraceae bacterium</name>
    <dbReference type="NCBI Taxonomy" id="349277"/>
    <lineage>
        <taxon>Bacteria</taxon>
        <taxon>Bacillati</taxon>
        <taxon>Actinomycetota</taxon>
        <taxon>Rubrobacteria</taxon>
        <taxon>Rubrobacterales</taxon>
        <taxon>Rubrobacteraceae</taxon>
        <taxon>environmental samples</taxon>
    </lineage>
</organism>
<protein>
    <submittedName>
        <fullName evidence="2">Uncharacterized protein</fullName>
    </submittedName>
</protein>
<evidence type="ECO:0000256" key="1">
    <source>
        <dbReference type="SAM" id="MobiDB-lite"/>
    </source>
</evidence>
<proteinExistence type="predicted"/>
<evidence type="ECO:0000313" key="2">
    <source>
        <dbReference type="EMBL" id="CAA9415371.1"/>
    </source>
</evidence>
<dbReference type="AlphaFoldDB" id="A0A6J4PI87"/>
<feature type="compositionally biased region" description="Basic and acidic residues" evidence="1">
    <location>
        <begin position="31"/>
        <end position="41"/>
    </location>
</feature>
<feature type="non-terminal residue" evidence="2">
    <location>
        <position position="1"/>
    </location>
</feature>
<feature type="region of interest" description="Disordered" evidence="1">
    <location>
        <begin position="1"/>
        <end position="70"/>
    </location>
</feature>
<feature type="non-terminal residue" evidence="2">
    <location>
        <position position="70"/>
    </location>
</feature>
<sequence length="70" mass="7246">ARGATQEVRLRRRAPVRGSEPADACGGHTRVAREGPRDHRGVGKGARHRQGARGRGGEGEAAGKAGSPLL</sequence>